<dbReference type="eggNOG" id="COG1305">
    <property type="taxonomic scope" value="Bacteria"/>
</dbReference>
<dbReference type="RefSeq" id="WP_015926058.1">
    <property type="nucleotide sequence ID" value="NC_011898.1"/>
</dbReference>
<reference evidence="2 3" key="1">
    <citation type="submission" date="2009-01" db="EMBL/GenBank/DDBJ databases">
        <title>Complete sequence of Clostridium cellulolyticum H10.</title>
        <authorList>
            <consortium name="US DOE Joint Genome Institute"/>
            <person name="Lucas S."/>
            <person name="Copeland A."/>
            <person name="Lapidus A."/>
            <person name="Glavina del Rio T."/>
            <person name="Dalin E."/>
            <person name="Tice H."/>
            <person name="Bruce D."/>
            <person name="Goodwin L."/>
            <person name="Pitluck S."/>
            <person name="Chertkov O."/>
            <person name="Saunders E."/>
            <person name="Brettin T."/>
            <person name="Detter J.C."/>
            <person name="Han C."/>
            <person name="Larimer F."/>
            <person name="Land M."/>
            <person name="Hauser L."/>
            <person name="Kyrpides N."/>
            <person name="Ivanova N."/>
            <person name="Zhou J."/>
            <person name="Richardson P."/>
        </authorList>
    </citation>
    <scope>NUCLEOTIDE SEQUENCE [LARGE SCALE GENOMIC DNA]</scope>
    <source>
        <strain evidence="3">ATCC 35319 / DSM 5812 / JCM 6584 / H10</strain>
    </source>
</reference>
<dbReference type="Pfam" id="PF01841">
    <property type="entry name" value="Transglut_core"/>
    <property type="match status" value="1"/>
</dbReference>
<dbReference type="Proteomes" id="UP000001349">
    <property type="component" value="Chromosome"/>
</dbReference>
<dbReference type="InterPro" id="IPR002931">
    <property type="entry name" value="Transglutaminase-like"/>
</dbReference>
<dbReference type="OrthoDB" id="148799at2"/>
<evidence type="ECO:0000313" key="3">
    <source>
        <dbReference type="Proteomes" id="UP000001349"/>
    </source>
</evidence>
<dbReference type="InterPro" id="IPR038765">
    <property type="entry name" value="Papain-like_cys_pep_sf"/>
</dbReference>
<proteinExistence type="predicted"/>
<dbReference type="Gene3D" id="3.10.620.30">
    <property type="match status" value="1"/>
</dbReference>
<keyword evidence="3" id="KW-1185">Reference proteome</keyword>
<dbReference type="AlphaFoldDB" id="B8I6Y2"/>
<organism evidence="2 3">
    <name type="scientific">Ruminiclostridium cellulolyticum (strain ATCC 35319 / DSM 5812 / JCM 6584 / H10)</name>
    <name type="common">Clostridium cellulolyticum</name>
    <dbReference type="NCBI Taxonomy" id="394503"/>
    <lineage>
        <taxon>Bacteria</taxon>
        <taxon>Bacillati</taxon>
        <taxon>Bacillota</taxon>
        <taxon>Clostridia</taxon>
        <taxon>Eubacteriales</taxon>
        <taxon>Oscillospiraceae</taxon>
        <taxon>Ruminiclostridium</taxon>
    </lineage>
</organism>
<feature type="domain" description="Transglutaminase-like" evidence="1">
    <location>
        <begin position="93"/>
        <end position="148"/>
    </location>
</feature>
<gene>
    <name evidence="2" type="ordered locus">Ccel_2650</name>
</gene>
<evidence type="ECO:0000313" key="2">
    <source>
        <dbReference type="EMBL" id="ACL76974.1"/>
    </source>
</evidence>
<accession>B8I6Y2</accession>
<sequence>MKDSQQYYKEPGLFTNISSHNYVIENIANNPEYICQIVQGLIVHGAWTKLYGIPSDSEKESYPLYLSDLLTKILNLDTRSILIPRLPEDRVIASCREFATLACAILRAKGIPARCRCGFAVYLGYQGSLEDHWVVEYWNGCKWIMNDPQIDPFQLSMLYKWELNKVTLKNEKIINSDFPNPHNISLESDFIVAGKAWQLCRNGLFDPMKCGIEDLWGLWFVRGQLLRDFAALNKIETTPHLCRPDLDWDTWRLLTANDSELDEADFLLLDKIASLSLDADNNLGTIIETYECNVSLQVPKRILESR</sequence>
<name>B8I6Y2_RUMCH</name>
<dbReference type="EMBL" id="CP001348">
    <property type="protein sequence ID" value="ACL76974.1"/>
    <property type="molecule type" value="Genomic_DNA"/>
</dbReference>
<dbReference type="SUPFAM" id="SSF54001">
    <property type="entry name" value="Cysteine proteinases"/>
    <property type="match status" value="1"/>
</dbReference>
<dbReference type="HOGENOM" id="CLU_064712_0_0_9"/>
<evidence type="ECO:0000259" key="1">
    <source>
        <dbReference type="Pfam" id="PF01841"/>
    </source>
</evidence>
<protein>
    <submittedName>
        <fullName evidence="2">Transglutaminase domain protein</fullName>
    </submittedName>
</protein>
<dbReference type="KEGG" id="cce:Ccel_2650"/>